<protein>
    <submittedName>
        <fullName evidence="1">DUF3330 domain-containing protein</fullName>
    </submittedName>
</protein>
<organism evidence="1 2">
    <name type="scientific">Thiobacillus sedimenti</name>
    <dbReference type="NCBI Taxonomy" id="3110231"/>
    <lineage>
        <taxon>Bacteria</taxon>
        <taxon>Pseudomonadati</taxon>
        <taxon>Pseudomonadota</taxon>
        <taxon>Betaproteobacteria</taxon>
        <taxon>Nitrosomonadales</taxon>
        <taxon>Thiobacillaceae</taxon>
        <taxon>Thiobacillus</taxon>
    </lineage>
</organism>
<name>A0ABZ1CKM8_9PROT</name>
<dbReference type="RefSeq" id="WP_324780476.1">
    <property type="nucleotide sequence ID" value="NZ_CP141769.1"/>
</dbReference>
<evidence type="ECO:0000313" key="1">
    <source>
        <dbReference type="EMBL" id="WRS39945.1"/>
    </source>
</evidence>
<keyword evidence="2" id="KW-1185">Reference proteome</keyword>
<evidence type="ECO:0000313" key="2">
    <source>
        <dbReference type="Proteomes" id="UP001334732"/>
    </source>
</evidence>
<dbReference type="Proteomes" id="UP001334732">
    <property type="component" value="Chromosome"/>
</dbReference>
<proteinExistence type="predicted"/>
<gene>
    <name evidence="1" type="ORF">VA613_03495</name>
</gene>
<reference evidence="1 2" key="1">
    <citation type="submission" date="2023-12" db="EMBL/GenBank/DDBJ databases">
        <title>Thiobacillus sedimentum sp. nov., a chemolithoautotrophic sulfur-oxidizing bacterium isolated from freshwater sediment.</title>
        <authorList>
            <person name="Luo J."/>
            <person name="Dai C."/>
        </authorList>
    </citation>
    <scope>NUCLEOTIDE SEQUENCE [LARGE SCALE GENOMIC DNA]</scope>
    <source>
        <strain evidence="1 2">SCUT-2</strain>
    </source>
</reference>
<accession>A0ABZ1CKM8</accession>
<dbReference type="InterPro" id="IPR021767">
    <property type="entry name" value="TnpM"/>
</dbReference>
<dbReference type="EMBL" id="CP141769">
    <property type="protein sequence ID" value="WRS39945.1"/>
    <property type="molecule type" value="Genomic_DNA"/>
</dbReference>
<sequence length="80" mass="9088">MDIRHRNPGGAPVVQCADEDTCTVFSCEVCLVEIPPDAVKLMDAQDYVHHFCGLDCLEIWQRQAAHPQPARPARRFDRLK</sequence>
<dbReference type="Pfam" id="PF11809">
    <property type="entry name" value="DUF3330"/>
    <property type="match status" value="1"/>
</dbReference>